<dbReference type="AlphaFoldDB" id="E4Z1E0"/>
<gene>
    <name evidence="1" type="ORF">GSOID_T00023596001</name>
</gene>
<sequence length="31" mass="3453">ALLSSKLKTEAVSSIKRQIYSDSSFSLFFAK</sequence>
<protein>
    <submittedName>
        <fullName evidence="1">Uncharacterized protein</fullName>
    </submittedName>
</protein>
<name>E4Z1E0_OIKDI</name>
<accession>E4Z1E0</accession>
<dbReference type="Proteomes" id="UP000011014">
    <property type="component" value="Unassembled WGS sequence"/>
</dbReference>
<dbReference type="EMBL" id="FN656481">
    <property type="protein sequence ID" value="CBY41518.1"/>
    <property type="molecule type" value="Genomic_DNA"/>
</dbReference>
<reference evidence="1" key="1">
    <citation type="journal article" date="2010" name="Science">
        <title>Plasticity of animal genome architecture unmasked by rapid evolution of a pelagic tunicate.</title>
        <authorList>
            <person name="Denoeud F."/>
            <person name="Henriet S."/>
            <person name="Mungpakdee S."/>
            <person name="Aury J.M."/>
            <person name="Da Silva C."/>
            <person name="Brinkmann H."/>
            <person name="Mikhaleva J."/>
            <person name="Olsen L.C."/>
            <person name="Jubin C."/>
            <person name="Canestro C."/>
            <person name="Bouquet J.M."/>
            <person name="Danks G."/>
            <person name="Poulain J."/>
            <person name="Campsteijn C."/>
            <person name="Adamski M."/>
            <person name="Cross I."/>
            <person name="Yadetie F."/>
            <person name="Muffato M."/>
            <person name="Louis A."/>
            <person name="Butcher S."/>
            <person name="Tsagkogeorga G."/>
            <person name="Konrad A."/>
            <person name="Singh S."/>
            <person name="Jensen M.F."/>
            <person name="Cong E.H."/>
            <person name="Eikeseth-Otteraa H."/>
            <person name="Noel B."/>
            <person name="Anthouard V."/>
            <person name="Porcel B.M."/>
            <person name="Kachouri-Lafond R."/>
            <person name="Nishino A."/>
            <person name="Ugolini M."/>
            <person name="Chourrout P."/>
            <person name="Nishida H."/>
            <person name="Aasland R."/>
            <person name="Huzurbazar S."/>
            <person name="Westhof E."/>
            <person name="Delsuc F."/>
            <person name="Lehrach H."/>
            <person name="Reinhardt R."/>
            <person name="Weissenbach J."/>
            <person name="Roy S.W."/>
            <person name="Artiguenave F."/>
            <person name="Postlethwait J.H."/>
            <person name="Manak J.R."/>
            <person name="Thompson E.M."/>
            <person name="Jaillon O."/>
            <person name="Du Pasquier L."/>
            <person name="Boudinot P."/>
            <person name="Liberles D.A."/>
            <person name="Volff J.N."/>
            <person name="Philippe H."/>
            <person name="Lenhard B."/>
            <person name="Roest Crollius H."/>
            <person name="Wincker P."/>
            <person name="Chourrout D."/>
        </authorList>
    </citation>
    <scope>NUCLEOTIDE SEQUENCE [LARGE SCALE GENOMIC DNA]</scope>
</reference>
<proteinExistence type="predicted"/>
<feature type="non-terminal residue" evidence="1">
    <location>
        <position position="1"/>
    </location>
</feature>
<organism evidence="1">
    <name type="scientific">Oikopleura dioica</name>
    <name type="common">Tunicate</name>
    <dbReference type="NCBI Taxonomy" id="34765"/>
    <lineage>
        <taxon>Eukaryota</taxon>
        <taxon>Metazoa</taxon>
        <taxon>Chordata</taxon>
        <taxon>Tunicata</taxon>
        <taxon>Appendicularia</taxon>
        <taxon>Copelata</taxon>
        <taxon>Oikopleuridae</taxon>
        <taxon>Oikopleura</taxon>
    </lineage>
</organism>
<evidence type="ECO:0000313" key="1">
    <source>
        <dbReference type="EMBL" id="CBY41518.1"/>
    </source>
</evidence>